<dbReference type="AlphaFoldDB" id="A0A168T7I8"/>
<name>A0A168T7I8_ABSGL</name>
<protein>
    <submittedName>
        <fullName evidence="2">Uncharacterized protein</fullName>
    </submittedName>
</protein>
<feature type="region of interest" description="Disordered" evidence="1">
    <location>
        <begin position="256"/>
        <end position="278"/>
    </location>
</feature>
<proteinExistence type="predicted"/>
<feature type="region of interest" description="Disordered" evidence="1">
    <location>
        <begin position="1"/>
        <end position="134"/>
    </location>
</feature>
<dbReference type="OrthoDB" id="2119658at2759"/>
<feature type="compositionally biased region" description="Polar residues" evidence="1">
    <location>
        <begin position="190"/>
        <end position="202"/>
    </location>
</feature>
<evidence type="ECO:0000313" key="2">
    <source>
        <dbReference type="EMBL" id="SAM09605.1"/>
    </source>
</evidence>
<sequence>MAKASNQQDSLTKPKGTFRSITDTHSGPPASSFHKRLWSLQNLAGGGQQWRKVGPLPSSIKTGKEADVNVSSSKEKSPAFDKQLPFLSVPPSQTEDRLLDQENQHAEFENRDPDHASLDEGSLDDPEHKRGLRRKAAKGLKRIMTHFSLSDVSSLPDHCQSPSALHDEDKVESHQTASSSGTNDHRHLQRSVSHQPTSSTNIDLAPMAHPTHPTALRSKIIELLPTHTHDYQRHHYRSQSQPSEPLTTVDLASLADRTLPPLPSSPATTTQHRKPSRHLSNAMEEYLYFKTRMNEAHVEQKLRQAVHWLGRPFHRFLSTPLLSTMANQESPISPLMIHRPALMSPASRCSSTSSLAANATTAAMLLAHRGSYGSMHEEPDPWVQETSQANGKMLDLNFRFTRKKVLRCRVVQITNIASAKEYQYELFVQLNDMTQASQMGTMKKIAKGISAASPKESFSFEVDSPFTLTFTLCAKPVNGGFSKMKTLISKMDLSHQQEEPTPEDQYTSTMPVVGSTCLLSGNRFEAFSGKGLSRYTLTKPLSDKNQKELQDMDFELMVAFQLEDAVSPSHTYMSGLWTGELDFEAALAVCHQGDYLTFYVRSKQFPVSGISKNEHYPLILF</sequence>
<gene>
    <name evidence="2" type="primary">ABSGL_15306.1 scaffold 16604</name>
</gene>
<feature type="compositionally biased region" description="Polar residues" evidence="1">
    <location>
        <begin position="1"/>
        <end position="11"/>
    </location>
</feature>
<keyword evidence="3" id="KW-1185">Reference proteome</keyword>
<dbReference type="InParanoid" id="A0A168T7I8"/>
<organism evidence="2">
    <name type="scientific">Absidia glauca</name>
    <name type="common">Pin mould</name>
    <dbReference type="NCBI Taxonomy" id="4829"/>
    <lineage>
        <taxon>Eukaryota</taxon>
        <taxon>Fungi</taxon>
        <taxon>Fungi incertae sedis</taxon>
        <taxon>Mucoromycota</taxon>
        <taxon>Mucoromycotina</taxon>
        <taxon>Mucoromycetes</taxon>
        <taxon>Mucorales</taxon>
        <taxon>Cunninghamellaceae</taxon>
        <taxon>Absidia</taxon>
    </lineage>
</organism>
<evidence type="ECO:0000313" key="3">
    <source>
        <dbReference type="Proteomes" id="UP000078561"/>
    </source>
</evidence>
<feature type="compositionally biased region" description="Basic and acidic residues" evidence="1">
    <location>
        <begin position="94"/>
        <end position="118"/>
    </location>
</feature>
<reference evidence="2" key="1">
    <citation type="submission" date="2016-04" db="EMBL/GenBank/DDBJ databases">
        <authorList>
            <person name="Evans L.H."/>
            <person name="Alamgir A."/>
            <person name="Owens N."/>
            <person name="Weber N.D."/>
            <person name="Virtaneva K."/>
            <person name="Barbian K."/>
            <person name="Babar A."/>
            <person name="Rosenke K."/>
        </authorList>
    </citation>
    <scope>NUCLEOTIDE SEQUENCE [LARGE SCALE GENOMIC DNA]</scope>
    <source>
        <strain evidence="2">CBS 101.48</strain>
    </source>
</reference>
<dbReference type="Proteomes" id="UP000078561">
    <property type="component" value="Unassembled WGS sequence"/>
</dbReference>
<feature type="region of interest" description="Disordered" evidence="1">
    <location>
        <begin position="151"/>
        <end position="205"/>
    </location>
</feature>
<dbReference type="EMBL" id="LT555164">
    <property type="protein sequence ID" value="SAM09605.1"/>
    <property type="molecule type" value="Genomic_DNA"/>
</dbReference>
<evidence type="ECO:0000256" key="1">
    <source>
        <dbReference type="SAM" id="MobiDB-lite"/>
    </source>
</evidence>
<accession>A0A168T7I8</accession>
<dbReference type="STRING" id="4829.A0A168T7I8"/>
<feature type="compositionally biased region" description="Basic and acidic residues" evidence="1">
    <location>
        <begin position="62"/>
        <end position="79"/>
    </location>
</feature>